<evidence type="ECO:0000256" key="1">
    <source>
        <dbReference type="SAM" id="SignalP"/>
    </source>
</evidence>
<protein>
    <recommendedName>
        <fullName evidence="4">Lipoprotein</fullName>
    </recommendedName>
</protein>
<keyword evidence="3" id="KW-1185">Reference proteome</keyword>
<comment type="caution">
    <text evidence="2">The sequence shown here is derived from an EMBL/GenBank/DDBJ whole genome shotgun (WGS) entry which is preliminary data.</text>
</comment>
<gene>
    <name evidence="2" type="ORF">GKC30_04705</name>
</gene>
<keyword evidence="1" id="KW-0732">Signal</keyword>
<evidence type="ECO:0008006" key="4">
    <source>
        <dbReference type="Google" id="ProtNLM"/>
    </source>
</evidence>
<evidence type="ECO:0000313" key="2">
    <source>
        <dbReference type="EMBL" id="MUM76931.1"/>
    </source>
</evidence>
<dbReference type="PROSITE" id="PS51257">
    <property type="entry name" value="PROKAR_LIPOPROTEIN"/>
    <property type="match status" value="1"/>
</dbReference>
<accession>A0A7K1KLU5</accession>
<feature type="signal peptide" evidence="1">
    <location>
        <begin position="1"/>
        <end position="27"/>
    </location>
</feature>
<reference evidence="2 3" key="1">
    <citation type="submission" date="2019-11" db="EMBL/GenBank/DDBJ databases">
        <title>Pseudodesulfovibrio alkaliphilus, sp. nov., an alkaliphilic sulfate-reducing bacteria from mud volcano of Taman peninsula, Russia.</title>
        <authorList>
            <person name="Frolova A."/>
            <person name="Merkel A.Y."/>
            <person name="Slobodkin A.I."/>
        </authorList>
    </citation>
    <scope>NUCLEOTIDE SEQUENCE [LARGE SCALE GENOMIC DNA]</scope>
    <source>
        <strain evidence="2 3">F-1</strain>
    </source>
</reference>
<evidence type="ECO:0000313" key="3">
    <source>
        <dbReference type="Proteomes" id="UP000461162"/>
    </source>
</evidence>
<organism evidence="2 3">
    <name type="scientific">Pseudodesulfovibrio alkaliphilus</name>
    <dbReference type="NCBI Taxonomy" id="2661613"/>
    <lineage>
        <taxon>Bacteria</taxon>
        <taxon>Pseudomonadati</taxon>
        <taxon>Thermodesulfobacteriota</taxon>
        <taxon>Desulfovibrionia</taxon>
        <taxon>Desulfovibrionales</taxon>
        <taxon>Desulfovibrionaceae</taxon>
    </lineage>
</organism>
<dbReference type="AlphaFoldDB" id="A0A7K1KLU5"/>
<proteinExistence type="predicted"/>
<name>A0A7K1KLU5_9BACT</name>
<feature type="chain" id="PRO_5029710713" description="Lipoprotein" evidence="1">
    <location>
        <begin position="28"/>
        <end position="135"/>
    </location>
</feature>
<dbReference type="Proteomes" id="UP000461162">
    <property type="component" value="Unassembled WGS sequence"/>
</dbReference>
<sequence length="135" mass="14503">MFSKVVLNTCFTIFLLLAAACGASYDAATGLSPAKSLDLYGGFDFVATIEKGEVLALDLPKPLRSGHTLVGASFDPTVLRLERYLERDGGSARYLFTGMENGMTDVLIKMQPREGGDVVVYKRVSITVGGRSGLF</sequence>
<dbReference type="EMBL" id="WODC01000002">
    <property type="protein sequence ID" value="MUM76931.1"/>
    <property type="molecule type" value="Genomic_DNA"/>
</dbReference>